<dbReference type="EMBL" id="PKPP01013261">
    <property type="protein sequence ID" value="PWA41174.1"/>
    <property type="molecule type" value="Genomic_DNA"/>
</dbReference>
<comment type="caution">
    <text evidence="2">The sequence shown here is derived from an EMBL/GenBank/DDBJ whole genome shotgun (WGS) entry which is preliminary data.</text>
</comment>
<keyword evidence="3" id="KW-1185">Reference proteome</keyword>
<feature type="region of interest" description="Disordered" evidence="1">
    <location>
        <begin position="1"/>
        <end position="87"/>
    </location>
</feature>
<sequence>MSTMKAQDGHEDRTTIEEEKVEHELDRDEISRLCKEHGRGVSATDGVIGRKATTDCQDSEDGSGGKDDKSSEKKQQADHYKSTMNKT</sequence>
<organism evidence="2 3">
    <name type="scientific">Artemisia annua</name>
    <name type="common">Sweet wormwood</name>
    <dbReference type="NCBI Taxonomy" id="35608"/>
    <lineage>
        <taxon>Eukaryota</taxon>
        <taxon>Viridiplantae</taxon>
        <taxon>Streptophyta</taxon>
        <taxon>Embryophyta</taxon>
        <taxon>Tracheophyta</taxon>
        <taxon>Spermatophyta</taxon>
        <taxon>Magnoliopsida</taxon>
        <taxon>eudicotyledons</taxon>
        <taxon>Gunneridae</taxon>
        <taxon>Pentapetalae</taxon>
        <taxon>asterids</taxon>
        <taxon>campanulids</taxon>
        <taxon>Asterales</taxon>
        <taxon>Asteraceae</taxon>
        <taxon>Asteroideae</taxon>
        <taxon>Anthemideae</taxon>
        <taxon>Artemisiinae</taxon>
        <taxon>Artemisia</taxon>
    </lineage>
</organism>
<feature type="compositionally biased region" description="Basic and acidic residues" evidence="1">
    <location>
        <begin position="7"/>
        <end position="39"/>
    </location>
</feature>
<gene>
    <name evidence="2" type="ORF">CTI12_AA443790</name>
</gene>
<accession>A0A2U1KWR9</accession>
<dbReference type="Proteomes" id="UP000245207">
    <property type="component" value="Unassembled WGS sequence"/>
</dbReference>
<feature type="compositionally biased region" description="Basic and acidic residues" evidence="1">
    <location>
        <begin position="63"/>
        <end position="81"/>
    </location>
</feature>
<evidence type="ECO:0000256" key="1">
    <source>
        <dbReference type="SAM" id="MobiDB-lite"/>
    </source>
</evidence>
<reference evidence="2 3" key="1">
    <citation type="journal article" date="2018" name="Mol. Plant">
        <title>The genome of Artemisia annua provides insight into the evolution of Asteraceae family and artemisinin biosynthesis.</title>
        <authorList>
            <person name="Shen Q."/>
            <person name="Zhang L."/>
            <person name="Liao Z."/>
            <person name="Wang S."/>
            <person name="Yan T."/>
            <person name="Shi P."/>
            <person name="Liu M."/>
            <person name="Fu X."/>
            <person name="Pan Q."/>
            <person name="Wang Y."/>
            <person name="Lv Z."/>
            <person name="Lu X."/>
            <person name="Zhang F."/>
            <person name="Jiang W."/>
            <person name="Ma Y."/>
            <person name="Chen M."/>
            <person name="Hao X."/>
            <person name="Li L."/>
            <person name="Tang Y."/>
            <person name="Lv G."/>
            <person name="Zhou Y."/>
            <person name="Sun X."/>
            <person name="Brodelius P.E."/>
            <person name="Rose J.K.C."/>
            <person name="Tang K."/>
        </authorList>
    </citation>
    <scope>NUCLEOTIDE SEQUENCE [LARGE SCALE GENOMIC DNA]</scope>
    <source>
        <strain evidence="3">cv. Huhao1</strain>
        <tissue evidence="2">Leaf</tissue>
    </source>
</reference>
<name>A0A2U1KWR9_ARTAN</name>
<dbReference type="AlphaFoldDB" id="A0A2U1KWR9"/>
<proteinExistence type="predicted"/>
<evidence type="ECO:0000313" key="3">
    <source>
        <dbReference type="Proteomes" id="UP000245207"/>
    </source>
</evidence>
<protein>
    <submittedName>
        <fullName evidence="2">Uncharacterized protein</fullName>
    </submittedName>
</protein>
<evidence type="ECO:0000313" key="2">
    <source>
        <dbReference type="EMBL" id="PWA41174.1"/>
    </source>
</evidence>